<feature type="non-terminal residue" evidence="1">
    <location>
        <position position="1"/>
    </location>
</feature>
<name>A8ST54_RIFPA</name>
<sequence length="82" mass="9159">FVFRKMKKQLDIALTDLICVQLADSKVNKYIPARAAARAGTSILYENLFHHHGAAIFGESPPQCHWVSCFVCISVCSKHLRG</sequence>
<dbReference type="AlphaFoldDB" id="A8ST54"/>
<proteinExistence type="evidence at transcript level"/>
<protein>
    <submittedName>
        <fullName evidence="1">Uncharacterized protein</fullName>
    </submittedName>
</protein>
<reference evidence="1" key="1">
    <citation type="journal article" date="2007" name="BMC Genomics">
        <title>Identification of proteins involved in the functioning of Riftia pachyptila symbiosis by Subtractive Suppression Hybridization.</title>
        <authorList>
            <person name="Sanchez S."/>
            <person name="Hourdez S."/>
            <person name="Lallier F.H."/>
        </authorList>
    </citation>
    <scope>NUCLEOTIDE SEQUENCE</scope>
</reference>
<accession>A8ST54</accession>
<dbReference type="EMBL" id="EF648485">
    <property type="protein sequence ID" value="ABW24387.1"/>
    <property type="molecule type" value="mRNA"/>
</dbReference>
<reference evidence="1" key="2">
    <citation type="submission" date="2007-06" db="EMBL/GenBank/DDBJ databases">
        <authorList>
            <person name="Sanchez S."/>
            <person name="Hourdez S."/>
            <person name="Lallier F.H."/>
        </authorList>
    </citation>
    <scope>NUCLEOTIDE SEQUENCE</scope>
</reference>
<evidence type="ECO:0000313" key="1">
    <source>
        <dbReference type="EMBL" id="ABW24387.1"/>
    </source>
</evidence>
<organism evidence="1">
    <name type="scientific">Riftia pachyptila</name>
    <name type="common">Vent tube worm</name>
    <dbReference type="NCBI Taxonomy" id="6426"/>
    <lineage>
        <taxon>Eukaryota</taxon>
        <taxon>Metazoa</taxon>
        <taxon>Spiralia</taxon>
        <taxon>Lophotrochozoa</taxon>
        <taxon>Annelida</taxon>
        <taxon>Polychaeta</taxon>
        <taxon>Sedentaria</taxon>
        <taxon>Canalipalpata</taxon>
        <taxon>Sabellida</taxon>
        <taxon>Siboglinidae</taxon>
        <taxon>Riftia</taxon>
    </lineage>
</organism>